<proteinExistence type="predicted"/>
<name>A0A7K2ITA8_9ACTN</name>
<accession>A0A7K2ITA8</accession>
<dbReference type="Proteomes" id="UP000467124">
    <property type="component" value="Unassembled WGS sequence"/>
</dbReference>
<dbReference type="RefSeq" id="WP_161111013.1">
    <property type="nucleotide sequence ID" value="NZ_WWHY01000001.1"/>
</dbReference>
<gene>
    <name evidence="1" type="ORF">GTW20_12480</name>
</gene>
<dbReference type="Gene3D" id="2.160.20.80">
    <property type="entry name" value="E3 ubiquitin-protein ligase SopA"/>
    <property type="match status" value="1"/>
</dbReference>
<dbReference type="Pfam" id="PF00805">
    <property type="entry name" value="Pentapeptide"/>
    <property type="match status" value="1"/>
</dbReference>
<comment type="caution">
    <text evidence="1">The sequence shown here is derived from an EMBL/GenBank/DDBJ whole genome shotgun (WGS) entry which is preliminary data.</text>
</comment>
<dbReference type="SUPFAM" id="SSF141571">
    <property type="entry name" value="Pentapeptide repeat-like"/>
    <property type="match status" value="1"/>
</dbReference>
<evidence type="ECO:0000313" key="1">
    <source>
        <dbReference type="EMBL" id="MYR33054.1"/>
    </source>
</evidence>
<reference evidence="1 2" key="1">
    <citation type="journal article" date="2019" name="Nat. Commun.">
        <title>The antimicrobial potential of Streptomyces from insect microbiomes.</title>
        <authorList>
            <person name="Chevrette M.G."/>
            <person name="Carlson C.M."/>
            <person name="Ortega H.E."/>
            <person name="Thomas C."/>
            <person name="Ananiev G.E."/>
            <person name="Barns K.J."/>
            <person name="Book A.J."/>
            <person name="Cagnazzo J."/>
            <person name="Carlos C."/>
            <person name="Flanigan W."/>
            <person name="Grubbs K.J."/>
            <person name="Horn H.A."/>
            <person name="Hoffmann F.M."/>
            <person name="Klassen J.L."/>
            <person name="Knack J.J."/>
            <person name="Lewin G.R."/>
            <person name="McDonald B.R."/>
            <person name="Muller L."/>
            <person name="Melo W.G.P."/>
            <person name="Pinto-Tomas A.A."/>
            <person name="Schmitz A."/>
            <person name="Wendt-Pienkowski E."/>
            <person name="Wildman S."/>
            <person name="Zhao M."/>
            <person name="Zhang F."/>
            <person name="Bugni T.S."/>
            <person name="Andes D.R."/>
            <person name="Pupo M.T."/>
            <person name="Currie C.R."/>
        </authorList>
    </citation>
    <scope>NUCLEOTIDE SEQUENCE [LARGE SCALE GENOMIC DNA]</scope>
    <source>
        <strain evidence="1 2">SID5840</strain>
    </source>
</reference>
<dbReference type="EMBL" id="WWHY01000001">
    <property type="protein sequence ID" value="MYR33054.1"/>
    <property type="molecule type" value="Genomic_DNA"/>
</dbReference>
<organism evidence="1 2">
    <name type="scientific">Nocardiopsis alba</name>
    <dbReference type="NCBI Taxonomy" id="53437"/>
    <lineage>
        <taxon>Bacteria</taxon>
        <taxon>Bacillati</taxon>
        <taxon>Actinomycetota</taxon>
        <taxon>Actinomycetes</taxon>
        <taxon>Streptosporangiales</taxon>
        <taxon>Nocardiopsidaceae</taxon>
        <taxon>Nocardiopsis</taxon>
    </lineage>
</organism>
<dbReference type="PANTHER" id="PTHR14136">
    <property type="entry name" value="BTB_POZ DOMAIN-CONTAINING PROTEIN KCTD9"/>
    <property type="match status" value="1"/>
</dbReference>
<evidence type="ECO:0000313" key="2">
    <source>
        <dbReference type="Proteomes" id="UP000467124"/>
    </source>
</evidence>
<protein>
    <submittedName>
        <fullName evidence="1">Pentapeptide repeat-containing protein</fullName>
    </submittedName>
</protein>
<sequence>MQTAEIRGAKVLLPSDDEPAVHAWPYSDPLEEEKVANTHFTSLDLTSHRLVDINLNRCRFTGSRLMGVSLARVSMSDVLFEGCQFDYATWEQVKVTGDVAFIGCSFKEAEIIGSDLRGAVFDDCAFAADIKSTKMSGVDLRGSDLSGLSGLASLHGAQVTELQLRQLSEVMIRDLDLTITELPL</sequence>
<dbReference type="InterPro" id="IPR001646">
    <property type="entry name" value="5peptide_repeat"/>
</dbReference>
<dbReference type="AlphaFoldDB" id="A0A7K2ITA8"/>
<dbReference type="InterPro" id="IPR051082">
    <property type="entry name" value="Pentapeptide-BTB/POZ_domain"/>
</dbReference>
<dbReference type="PANTHER" id="PTHR14136:SF17">
    <property type="entry name" value="BTB_POZ DOMAIN-CONTAINING PROTEIN KCTD9"/>
    <property type="match status" value="1"/>
</dbReference>